<name>A0ACC2RNG3_9FUNG</name>
<proteinExistence type="predicted"/>
<accession>A0ACC2RNG3</accession>
<gene>
    <name evidence="1" type="ORF">DSO57_1002778</name>
</gene>
<organism evidence="1 2">
    <name type="scientific">Entomophthora muscae</name>
    <dbReference type="NCBI Taxonomy" id="34485"/>
    <lineage>
        <taxon>Eukaryota</taxon>
        <taxon>Fungi</taxon>
        <taxon>Fungi incertae sedis</taxon>
        <taxon>Zoopagomycota</taxon>
        <taxon>Entomophthoromycotina</taxon>
        <taxon>Entomophthoromycetes</taxon>
        <taxon>Entomophthorales</taxon>
        <taxon>Entomophthoraceae</taxon>
        <taxon>Entomophthora</taxon>
    </lineage>
</organism>
<evidence type="ECO:0000313" key="2">
    <source>
        <dbReference type="Proteomes" id="UP001165960"/>
    </source>
</evidence>
<dbReference type="Proteomes" id="UP001165960">
    <property type="component" value="Unassembled WGS sequence"/>
</dbReference>
<sequence length="306" mass="33608">MSLSPTLSTQRARMPHHHDSEATKNSIAGAGAGLVAAIVTCPLDVVKTRLQNQGLSLPTTAKYPGTRACLVKIWSEEGLRGLYRGLGPTICGYLPTWAIYFTAYEAFKSQASFYLQKPDSSHQVHIVGAMSAGALCTLSTSPLWVIKTRIMTQSKSTAYRYQNTLDAFYSIYRTEGIRGYYKGLIPSLLGVSHVVVQFPLYEALKAHLTAVEADGNVHTPLILASSSLSKAFASCLTYPHEVIRTRLQNQIIPPYKYAGVVDAVLIISREEGYRGFYRGLSTNLIRTIPASALTLLTYELIINKLN</sequence>
<dbReference type="EMBL" id="QTSX02007106">
    <property type="protein sequence ID" value="KAJ9051643.1"/>
    <property type="molecule type" value="Genomic_DNA"/>
</dbReference>
<comment type="caution">
    <text evidence="1">The sequence shown here is derived from an EMBL/GenBank/DDBJ whole genome shotgun (WGS) entry which is preliminary data.</text>
</comment>
<keyword evidence="2" id="KW-1185">Reference proteome</keyword>
<protein>
    <submittedName>
        <fullName evidence="1">Uncharacterized protein</fullName>
    </submittedName>
</protein>
<evidence type="ECO:0000313" key="1">
    <source>
        <dbReference type="EMBL" id="KAJ9051643.1"/>
    </source>
</evidence>
<reference evidence="1" key="1">
    <citation type="submission" date="2022-04" db="EMBL/GenBank/DDBJ databases">
        <title>Genome of the entomopathogenic fungus Entomophthora muscae.</title>
        <authorList>
            <person name="Elya C."/>
            <person name="Lovett B.R."/>
            <person name="Lee E."/>
            <person name="Macias A.M."/>
            <person name="Hajek A.E."/>
            <person name="De Bivort B.L."/>
            <person name="Kasson M.T."/>
            <person name="De Fine Licht H.H."/>
            <person name="Stajich J.E."/>
        </authorList>
    </citation>
    <scope>NUCLEOTIDE SEQUENCE</scope>
    <source>
        <strain evidence="1">Berkeley</strain>
    </source>
</reference>